<dbReference type="EMBL" id="QLTW01000025">
    <property type="protein sequence ID" value="MBT9144836.1"/>
    <property type="molecule type" value="Genomic_DNA"/>
</dbReference>
<sequence>MAKNLLDISLEQEVEASYLDYAMSVIVGRAIPDVRDGLKPVQRRILHAMNDLRNDPDKPYKKSARIVGEVLGKYHPHGDTAVYDSLTRMAQPFSYRQPLIDGHGNFGSIDGDTPAAMRYTEVRMSWAAMELLKDLDFDTVEFIPNFDGTLKEPTVLPCRLPNLLINGASGIAVGMATSIPPHNLGELINACLALLNNDDLPIEELMNFIKGPDFPTGGIVLDRNKILESYKSGRGVLTVRGKVTEENNKDKTSLIINEIPYMVNKSLLVAKIADLIKEKKLSGATEVRDESDKRGIRVVVELKKEANLQLLTRQLYKYTQLQTSFSINLLAIVHLAPRLLNIKDLLIYFLNHRNEVVTRRSQFELKKLNHKKHLLDGVLIALSNLDEVIEMIKGSSTPEEARIRLMDRFTLSREQAEAILDIKLERLTRLESDKLIKEIKEIEGRIEYLNQLLADPEMVKEEIRKELIELDNKFATPRLTVIQNYSEEVQDLDLIPDEPVIIYLTENGYLKELLLSNRPNLSLGNAEEDMVEGKYILGTMKSPVFLFTNKGKGYKLFPYNLPEAVKGNRGLNLHGLLELDAEEKVVALAKASSQKVFLMTLKGRLKAVKSSSLNSLSKRGTRIMNILPGDEFVYSREINDIDEVIVCSVEGRANRFPATRVPVKGLKAQGVLGMRTEKIIGMTVLKPEEYILTLTNKGYMKLVDREEITSRGVRSKGLTLQKPSTRTGSLIGVYGILKSGLDFNLYTESGKCVKSNTGMFKLLKRTHKGTKPGSDKIKISAVSYIVLKKWKWLLDTLNILPI</sequence>
<dbReference type="PANTHER" id="PTHR43493:SF5">
    <property type="entry name" value="DNA GYRASE SUBUNIT A, CHLOROPLASTIC_MITOCHONDRIAL"/>
    <property type="match status" value="1"/>
</dbReference>
<reference evidence="10 11" key="1">
    <citation type="journal article" date="2021" name="bioRxiv">
        <title>Unique metabolic strategies in Hadean analogues reveal hints for primordial physiology.</title>
        <authorList>
            <person name="Nobu M.K."/>
            <person name="Nakai R."/>
            <person name="Tamazawa S."/>
            <person name="Mori H."/>
            <person name="Toyoda A."/>
            <person name="Ijiri A."/>
            <person name="Suzuki S."/>
            <person name="Kurokawa K."/>
            <person name="Kamagata Y."/>
            <person name="Tamaki H."/>
        </authorList>
    </citation>
    <scope>NUCLEOTIDE SEQUENCE [LARGE SCALE GENOMIC DNA]</scope>
    <source>
        <strain evidence="10">BS525</strain>
    </source>
</reference>
<dbReference type="GO" id="GO:0003677">
    <property type="term" value="F:DNA binding"/>
    <property type="evidence" value="ECO:0007669"/>
    <property type="project" value="UniProtKB-UniRule"/>
</dbReference>
<dbReference type="Pfam" id="PF00521">
    <property type="entry name" value="DNA_topoisoIV"/>
    <property type="match status" value="1"/>
</dbReference>
<comment type="catalytic activity">
    <reaction evidence="1 7">
        <text>ATP-dependent breakage, passage and rejoining of double-stranded DNA.</text>
        <dbReference type="EC" id="5.6.2.2"/>
    </reaction>
</comment>
<dbReference type="GO" id="GO:0006265">
    <property type="term" value="P:DNA topological change"/>
    <property type="evidence" value="ECO:0007669"/>
    <property type="project" value="UniProtKB-UniRule"/>
</dbReference>
<keyword evidence="6 7" id="KW-0413">Isomerase</keyword>
<dbReference type="InterPro" id="IPR013760">
    <property type="entry name" value="Topo_IIA-like_dom_sf"/>
</dbReference>
<dbReference type="NCBIfam" id="TIGR01063">
    <property type="entry name" value="gyrA"/>
    <property type="match status" value="1"/>
</dbReference>
<feature type="active site" description="O-(5'-phospho-DNA)-tyrosine intermediate" evidence="7">
    <location>
        <position position="119"/>
    </location>
</feature>
<evidence type="ECO:0000256" key="2">
    <source>
        <dbReference type="ARBA" id="ARBA00008263"/>
    </source>
</evidence>
<dbReference type="SMART" id="SM00434">
    <property type="entry name" value="TOP4c"/>
    <property type="match status" value="1"/>
</dbReference>
<keyword evidence="4 7" id="KW-0799">Topoisomerase</keyword>
<dbReference type="InterPro" id="IPR013758">
    <property type="entry name" value="Topo_IIA_A/C_ab"/>
</dbReference>
<dbReference type="Proteomes" id="UP000811545">
    <property type="component" value="Unassembled WGS sequence"/>
</dbReference>
<dbReference type="InterPro" id="IPR035516">
    <property type="entry name" value="Gyrase/topoIV_suA_C"/>
</dbReference>
<dbReference type="EC" id="5.6.2.2" evidence="3"/>
<dbReference type="InterPro" id="IPR002205">
    <property type="entry name" value="Topo_IIA_dom_A"/>
</dbReference>
<protein>
    <recommendedName>
        <fullName evidence="3">DNA topoisomerase (ATP-hydrolyzing)</fullName>
        <ecNumber evidence="3">5.6.2.2</ecNumber>
    </recommendedName>
</protein>
<dbReference type="NCBIfam" id="NF004044">
    <property type="entry name" value="PRK05561.1"/>
    <property type="match status" value="1"/>
</dbReference>
<evidence type="ECO:0000256" key="8">
    <source>
        <dbReference type="SAM" id="Coils"/>
    </source>
</evidence>
<dbReference type="GO" id="GO:0005737">
    <property type="term" value="C:cytoplasm"/>
    <property type="evidence" value="ECO:0007669"/>
    <property type="project" value="TreeGrafter"/>
</dbReference>
<dbReference type="FunFam" id="3.90.199.10:FF:000001">
    <property type="entry name" value="DNA gyrase subunit A"/>
    <property type="match status" value="1"/>
</dbReference>
<dbReference type="Gene3D" id="1.10.268.10">
    <property type="entry name" value="Topoisomerase, domain 3"/>
    <property type="match status" value="1"/>
</dbReference>
<evidence type="ECO:0000313" key="10">
    <source>
        <dbReference type="EMBL" id="MBT9144836.1"/>
    </source>
</evidence>
<dbReference type="InterPro" id="IPR050220">
    <property type="entry name" value="Type_II_DNA_Topoisomerases"/>
</dbReference>
<feature type="domain" description="Topo IIA-type catalytic" evidence="9">
    <location>
        <begin position="31"/>
        <end position="494"/>
    </location>
</feature>
<evidence type="ECO:0000256" key="7">
    <source>
        <dbReference type="PROSITE-ProRule" id="PRU01384"/>
    </source>
</evidence>
<evidence type="ECO:0000256" key="1">
    <source>
        <dbReference type="ARBA" id="ARBA00000185"/>
    </source>
</evidence>
<dbReference type="SUPFAM" id="SSF101904">
    <property type="entry name" value="GyrA/ParC C-terminal domain-like"/>
    <property type="match status" value="1"/>
</dbReference>
<accession>A0A9E2F4B7</accession>
<gene>
    <name evidence="10" type="primary">gyrA</name>
    <name evidence="10" type="ORF">DDT42_00689</name>
</gene>
<comment type="caution">
    <text evidence="10">The sequence shown here is derived from an EMBL/GenBank/DDBJ whole genome shotgun (WGS) entry which is preliminary data.</text>
</comment>
<dbReference type="Gene3D" id="2.120.10.90">
    <property type="entry name" value="DNA gyrase/topoisomerase IV, subunit A, C-terminal"/>
    <property type="match status" value="1"/>
</dbReference>
<dbReference type="GO" id="GO:0034335">
    <property type="term" value="F:DNA negative supercoiling activity"/>
    <property type="evidence" value="ECO:0007669"/>
    <property type="project" value="UniProtKB-ARBA"/>
</dbReference>
<dbReference type="CDD" id="cd00187">
    <property type="entry name" value="TOP4c"/>
    <property type="match status" value="1"/>
</dbReference>
<dbReference type="PANTHER" id="PTHR43493">
    <property type="entry name" value="DNA GYRASE/TOPOISOMERASE SUBUNIT A"/>
    <property type="match status" value="1"/>
</dbReference>
<dbReference type="FunFam" id="3.30.1360.40:FF:000002">
    <property type="entry name" value="DNA gyrase subunit A"/>
    <property type="match status" value="1"/>
</dbReference>
<feature type="coiled-coil region" evidence="8">
    <location>
        <begin position="413"/>
        <end position="452"/>
    </location>
</feature>
<evidence type="ECO:0000256" key="5">
    <source>
        <dbReference type="ARBA" id="ARBA00023125"/>
    </source>
</evidence>
<proteinExistence type="inferred from homology"/>
<comment type="similarity">
    <text evidence="2">Belongs to the type II topoisomerase GyrA/ParC subunit family.</text>
</comment>
<dbReference type="Gene3D" id="3.30.1360.40">
    <property type="match status" value="1"/>
</dbReference>
<evidence type="ECO:0000259" key="9">
    <source>
        <dbReference type="PROSITE" id="PS52040"/>
    </source>
</evidence>
<evidence type="ECO:0000313" key="11">
    <source>
        <dbReference type="Proteomes" id="UP000811545"/>
    </source>
</evidence>
<dbReference type="SUPFAM" id="SSF56719">
    <property type="entry name" value="Type II DNA topoisomerase"/>
    <property type="match status" value="1"/>
</dbReference>
<dbReference type="GO" id="GO:0009330">
    <property type="term" value="C:DNA topoisomerase type II (double strand cut, ATP-hydrolyzing) complex"/>
    <property type="evidence" value="ECO:0007669"/>
    <property type="project" value="TreeGrafter"/>
</dbReference>
<evidence type="ECO:0000256" key="3">
    <source>
        <dbReference type="ARBA" id="ARBA00012895"/>
    </source>
</evidence>
<evidence type="ECO:0000256" key="6">
    <source>
        <dbReference type="ARBA" id="ARBA00023235"/>
    </source>
</evidence>
<name>A0A9E2F4B7_PSYF1</name>
<dbReference type="InterPro" id="IPR006691">
    <property type="entry name" value="GyrA/parC_rep"/>
</dbReference>
<keyword evidence="8" id="KW-0175">Coiled coil</keyword>
<dbReference type="AlphaFoldDB" id="A0A9E2F4B7"/>
<dbReference type="InterPro" id="IPR013757">
    <property type="entry name" value="Topo_IIA_A_a_sf"/>
</dbReference>
<dbReference type="FunFam" id="1.10.268.10:FF:000001">
    <property type="entry name" value="DNA gyrase subunit A"/>
    <property type="match status" value="1"/>
</dbReference>
<dbReference type="PROSITE" id="PS52040">
    <property type="entry name" value="TOPO_IIA"/>
    <property type="match status" value="1"/>
</dbReference>
<evidence type="ECO:0000256" key="4">
    <source>
        <dbReference type="ARBA" id="ARBA00023029"/>
    </source>
</evidence>
<keyword evidence="5 7" id="KW-0238">DNA-binding</keyword>
<organism evidence="10 11">
    <name type="scientific">Psychracetigena formicireducens</name>
    <dbReference type="NCBI Taxonomy" id="2986056"/>
    <lineage>
        <taxon>Bacteria</taxon>
        <taxon>Bacillati</taxon>
        <taxon>Candidatus Lithacetigenota</taxon>
        <taxon>Candidatus Psychracetigena</taxon>
    </lineage>
</organism>
<dbReference type="GO" id="GO:0005524">
    <property type="term" value="F:ATP binding"/>
    <property type="evidence" value="ECO:0007669"/>
    <property type="project" value="InterPro"/>
</dbReference>
<dbReference type="Pfam" id="PF03989">
    <property type="entry name" value="DNA_gyraseA_C"/>
    <property type="match status" value="4"/>
</dbReference>
<dbReference type="Gene3D" id="3.90.199.10">
    <property type="entry name" value="Topoisomerase II, domain 5"/>
    <property type="match status" value="1"/>
</dbReference>